<feature type="region of interest" description="Disordered" evidence="1">
    <location>
        <begin position="1"/>
        <end position="28"/>
    </location>
</feature>
<accession>A0A4Q0QNJ3</accession>
<proteinExistence type="predicted"/>
<dbReference type="Proteomes" id="UP000290174">
    <property type="component" value="Unassembled WGS sequence"/>
</dbReference>
<evidence type="ECO:0000313" key="3">
    <source>
        <dbReference type="Proteomes" id="UP000290174"/>
    </source>
</evidence>
<name>A0A4Q0QNJ3_9BRAD</name>
<feature type="region of interest" description="Disordered" evidence="1">
    <location>
        <begin position="100"/>
        <end position="121"/>
    </location>
</feature>
<evidence type="ECO:0000256" key="1">
    <source>
        <dbReference type="SAM" id="MobiDB-lite"/>
    </source>
</evidence>
<sequence length="121" mass="13543">MSGPDDNGGRDEPAQDQPKRRLPRTEARRSIVTLEQLPLFADERSLSEAILGPGTYTAWRAIVPLLERRGFPKIDGLMGGRYTRAVRAFFDREYRIHGATQVSAPHQPANLGAAHGRKRRP</sequence>
<gene>
    <name evidence="2" type="ORF">EAS61_19105</name>
</gene>
<reference evidence="2 3" key="1">
    <citation type="submission" date="2018-11" db="EMBL/GenBank/DDBJ databases">
        <title>Bradyrhizobium sp. nov., isolated from effective nodules of peanut in China.</title>
        <authorList>
            <person name="Li Y."/>
        </authorList>
    </citation>
    <scope>NUCLEOTIDE SEQUENCE [LARGE SCALE GENOMIC DNA]</scope>
    <source>
        <strain evidence="2 3">CCBAU 51770</strain>
    </source>
</reference>
<dbReference type="EMBL" id="RKMK01000016">
    <property type="protein sequence ID" value="RXG95266.1"/>
    <property type="molecule type" value="Genomic_DNA"/>
</dbReference>
<organism evidence="2 3">
    <name type="scientific">Bradyrhizobium zhanjiangense</name>
    <dbReference type="NCBI Taxonomy" id="1325107"/>
    <lineage>
        <taxon>Bacteria</taxon>
        <taxon>Pseudomonadati</taxon>
        <taxon>Pseudomonadota</taxon>
        <taxon>Alphaproteobacteria</taxon>
        <taxon>Hyphomicrobiales</taxon>
        <taxon>Nitrobacteraceae</taxon>
        <taxon>Bradyrhizobium</taxon>
    </lineage>
</organism>
<comment type="caution">
    <text evidence="2">The sequence shown here is derived from an EMBL/GenBank/DDBJ whole genome shotgun (WGS) entry which is preliminary data.</text>
</comment>
<feature type="compositionally biased region" description="Basic and acidic residues" evidence="1">
    <location>
        <begin position="7"/>
        <end position="28"/>
    </location>
</feature>
<protein>
    <submittedName>
        <fullName evidence="2">Uncharacterized protein</fullName>
    </submittedName>
</protein>
<evidence type="ECO:0000313" key="2">
    <source>
        <dbReference type="EMBL" id="RXG95266.1"/>
    </source>
</evidence>
<dbReference type="AlphaFoldDB" id="A0A4Q0QNJ3"/>